<dbReference type="Gene3D" id="3.10.350.10">
    <property type="entry name" value="LysM domain"/>
    <property type="match status" value="1"/>
</dbReference>
<dbReference type="PROSITE" id="PS51782">
    <property type="entry name" value="LYSM"/>
    <property type="match status" value="1"/>
</dbReference>
<dbReference type="GO" id="GO:0000270">
    <property type="term" value="P:peptidoglycan metabolic process"/>
    <property type="evidence" value="ECO:0007669"/>
    <property type="project" value="InterPro"/>
</dbReference>
<dbReference type="OrthoDB" id="9815002at2"/>
<dbReference type="InterPro" id="IPR023346">
    <property type="entry name" value="Lysozyme-like_dom_sf"/>
</dbReference>
<evidence type="ECO:0000256" key="2">
    <source>
        <dbReference type="SAM" id="SignalP"/>
    </source>
</evidence>
<organism evidence="4 5">
    <name type="scientific">Mariprofundus micogutta</name>
    <dbReference type="NCBI Taxonomy" id="1921010"/>
    <lineage>
        <taxon>Bacteria</taxon>
        <taxon>Pseudomonadati</taxon>
        <taxon>Pseudomonadota</taxon>
        <taxon>Candidatius Mariprofundia</taxon>
        <taxon>Mariprofundales</taxon>
        <taxon>Mariprofundaceae</taxon>
        <taxon>Mariprofundus</taxon>
    </lineage>
</organism>
<dbReference type="GO" id="GO:0008933">
    <property type="term" value="F:peptidoglycan lytic transglycosylase activity"/>
    <property type="evidence" value="ECO:0007669"/>
    <property type="project" value="InterPro"/>
</dbReference>
<dbReference type="InterPro" id="IPR008258">
    <property type="entry name" value="Transglycosylase_SLT_dom_1"/>
</dbReference>
<dbReference type="PROSITE" id="PS00922">
    <property type="entry name" value="TRANSGLYCOSYLASE"/>
    <property type="match status" value="1"/>
</dbReference>
<dbReference type="EMBL" id="BDFD01000012">
    <property type="protein sequence ID" value="GAV20552.1"/>
    <property type="molecule type" value="Genomic_DNA"/>
</dbReference>
<proteinExistence type="inferred from homology"/>
<dbReference type="STRING" id="1921010.MMIC_P1521"/>
<dbReference type="Gene3D" id="1.10.530.10">
    <property type="match status" value="1"/>
</dbReference>
<feature type="chain" id="PRO_5012702051" evidence="2">
    <location>
        <begin position="27"/>
        <end position="383"/>
    </location>
</feature>
<dbReference type="PANTHER" id="PTHR37423">
    <property type="entry name" value="SOLUBLE LYTIC MUREIN TRANSGLYCOSYLASE-RELATED"/>
    <property type="match status" value="1"/>
</dbReference>
<evidence type="ECO:0000313" key="4">
    <source>
        <dbReference type="EMBL" id="GAV20552.1"/>
    </source>
</evidence>
<dbReference type="AlphaFoldDB" id="A0A1L8CNP7"/>
<dbReference type="GO" id="GO:0016020">
    <property type="term" value="C:membrane"/>
    <property type="evidence" value="ECO:0007669"/>
    <property type="project" value="InterPro"/>
</dbReference>
<evidence type="ECO:0000313" key="5">
    <source>
        <dbReference type="Proteomes" id="UP000231632"/>
    </source>
</evidence>
<feature type="signal peptide" evidence="2">
    <location>
        <begin position="1"/>
        <end position="26"/>
    </location>
</feature>
<comment type="similarity">
    <text evidence="1">Belongs to the transglycosylase Slt family.</text>
</comment>
<reference evidence="4 5" key="1">
    <citation type="journal article" date="2017" name="Arch. Microbiol.">
        <title>Mariprofundus micogutta sp. nov., a novel iron-oxidizing zetaproteobacterium isolated from a deep-sea hydrothermal field at the Bayonnaise knoll of the Izu-Ogasawara arc, and a description of Mariprofundales ord. nov. and Zetaproteobacteria classis nov.</title>
        <authorList>
            <person name="Makita H."/>
            <person name="Tanaka E."/>
            <person name="Mitsunobu S."/>
            <person name="Miyazaki M."/>
            <person name="Nunoura T."/>
            <person name="Uematsu K."/>
            <person name="Takaki Y."/>
            <person name="Nishi S."/>
            <person name="Shimamura S."/>
            <person name="Takai K."/>
        </authorList>
    </citation>
    <scope>NUCLEOTIDE SEQUENCE [LARGE SCALE GENOMIC DNA]</scope>
    <source>
        <strain evidence="4 5">ET2</strain>
    </source>
</reference>
<sequence length="383" mass="43688">MLNTFSPTSLFRTLLIVASMSLISCAQFQQPEVSAEKPVKPETVQVIKPSNPFLAGLTDREIQNIKNEAWRVYGRHWKPVAARSRYVRQPLIETLDRFGYPRELQMVPVVESSYDPYAHSTVGAAGLWQLMPVTASDLNIKHSKYIDGRREIRTSTRAAAKYLTRQYRRFGNWEMALAAYHLGPSAVQRRLNRRPWKPEDGLRKMPLPPITKTYIRHIIGLIALHHDGLIKFPKPYRTETIKVQTPIDINALQTRAELPENQIFRFNPQLKLNQYVDGKPKALKLRISKTRVKKVKQSIASIERSHMTITIAKGDDLSDISSRYNTSTHLIRANNPGLQTPLATGQKLRLPVKLLKRADAEENPMLKDVSKQKMVADNSGTRI</sequence>
<gene>
    <name evidence="4" type="ORF">MMIC_P1521</name>
</gene>
<dbReference type="SUPFAM" id="SSF53955">
    <property type="entry name" value="Lysozyme-like"/>
    <property type="match status" value="1"/>
</dbReference>
<keyword evidence="2" id="KW-0732">Signal</keyword>
<dbReference type="Proteomes" id="UP000231632">
    <property type="component" value="Unassembled WGS sequence"/>
</dbReference>
<dbReference type="PANTHER" id="PTHR37423:SF2">
    <property type="entry name" value="MEMBRANE-BOUND LYTIC MUREIN TRANSGLYCOSYLASE C"/>
    <property type="match status" value="1"/>
</dbReference>
<dbReference type="Pfam" id="PF01476">
    <property type="entry name" value="LysM"/>
    <property type="match status" value="1"/>
</dbReference>
<protein>
    <submittedName>
        <fullName evidence="4">Membrane-bound lytic murein transglycosylase D</fullName>
    </submittedName>
</protein>
<keyword evidence="5" id="KW-1185">Reference proteome</keyword>
<name>A0A1L8CNP7_9PROT</name>
<dbReference type="Pfam" id="PF01464">
    <property type="entry name" value="SLT"/>
    <property type="match status" value="1"/>
</dbReference>
<evidence type="ECO:0000259" key="3">
    <source>
        <dbReference type="PROSITE" id="PS51782"/>
    </source>
</evidence>
<dbReference type="InterPro" id="IPR036779">
    <property type="entry name" value="LysM_dom_sf"/>
</dbReference>
<dbReference type="CDD" id="cd00118">
    <property type="entry name" value="LysM"/>
    <property type="match status" value="1"/>
</dbReference>
<dbReference type="SUPFAM" id="SSF54106">
    <property type="entry name" value="LysM domain"/>
    <property type="match status" value="1"/>
</dbReference>
<dbReference type="RefSeq" id="WP_143144912.1">
    <property type="nucleotide sequence ID" value="NZ_BDFD01000012.1"/>
</dbReference>
<feature type="domain" description="LysM" evidence="3">
    <location>
        <begin position="307"/>
        <end position="350"/>
    </location>
</feature>
<dbReference type="InterPro" id="IPR018392">
    <property type="entry name" value="LysM"/>
</dbReference>
<comment type="caution">
    <text evidence="4">The sequence shown here is derived from an EMBL/GenBank/DDBJ whole genome shotgun (WGS) entry which is preliminary data.</text>
</comment>
<dbReference type="CDD" id="cd16894">
    <property type="entry name" value="MltD-like"/>
    <property type="match status" value="1"/>
</dbReference>
<evidence type="ECO:0000256" key="1">
    <source>
        <dbReference type="ARBA" id="ARBA00007734"/>
    </source>
</evidence>
<accession>A0A1L8CNP7</accession>
<dbReference type="InterPro" id="IPR000189">
    <property type="entry name" value="Transglyc_AS"/>
</dbReference>